<dbReference type="GO" id="GO:0004519">
    <property type="term" value="F:endonuclease activity"/>
    <property type="evidence" value="ECO:0007669"/>
    <property type="project" value="InterPro"/>
</dbReference>
<evidence type="ECO:0000313" key="2">
    <source>
        <dbReference type="EMBL" id="TQQ85413.1"/>
    </source>
</evidence>
<dbReference type="Pfam" id="PF01844">
    <property type="entry name" value="HNH"/>
    <property type="match status" value="1"/>
</dbReference>
<keyword evidence="3" id="KW-1185">Reference proteome</keyword>
<dbReference type="GO" id="GO:0008270">
    <property type="term" value="F:zinc ion binding"/>
    <property type="evidence" value="ECO:0007669"/>
    <property type="project" value="InterPro"/>
</dbReference>
<accession>A0A544QXN3</accession>
<gene>
    <name evidence="2" type="ORF">EXD82_01315</name>
</gene>
<sequence>MIKVDRSFPAPKSLEKKKSYTEEDILNQLYHDFYGKCYICGIDKLQDPEVEHLRPHKNGKYVDRKYDWKNLFLSCGHCNSIKNISKYEENIIDCCKIDSEEFISFRFIDNNVVVTERDTDNYDAVNTAELVFDVFNKKNTGMRVIKSDMRLSELKEEINAFYVALERYKEDKGIIPRRILRGFLKRSSAFAEYKRGYIRDNEDEYPELMEYISEN</sequence>
<evidence type="ECO:0000259" key="1">
    <source>
        <dbReference type="Pfam" id="PF01844"/>
    </source>
</evidence>
<dbReference type="InterPro" id="IPR002711">
    <property type="entry name" value="HNH"/>
</dbReference>
<dbReference type="OrthoDB" id="5918473at2"/>
<dbReference type="EMBL" id="SGJB01000002">
    <property type="protein sequence ID" value="TQQ85413.1"/>
    <property type="molecule type" value="Genomic_DNA"/>
</dbReference>
<organism evidence="2 3">
    <name type="scientific">Peptacetobacter hominis</name>
    <dbReference type="NCBI Taxonomy" id="2743610"/>
    <lineage>
        <taxon>Bacteria</taxon>
        <taxon>Bacillati</taxon>
        <taxon>Bacillota</taxon>
        <taxon>Clostridia</taxon>
        <taxon>Peptostreptococcales</taxon>
        <taxon>Peptostreptococcaceae</taxon>
        <taxon>Peptacetobacter</taxon>
    </lineage>
</organism>
<dbReference type="Gene3D" id="1.10.30.50">
    <property type="match status" value="1"/>
</dbReference>
<reference evidence="2 3" key="1">
    <citation type="submission" date="2019-02" db="EMBL/GenBank/DDBJ databases">
        <title>Peptostreptococcaceae bacterium ZHW00191 nov., a new bacterium isolated from the human gut.</title>
        <authorList>
            <person name="Zhou H.-W."/>
            <person name="Chen X.-J."/>
        </authorList>
    </citation>
    <scope>NUCLEOTIDE SEQUENCE [LARGE SCALE GENOMIC DNA]</scope>
    <source>
        <strain evidence="2 3">ZHW00191</strain>
    </source>
</reference>
<feature type="domain" description="HNH" evidence="1">
    <location>
        <begin position="37"/>
        <end position="83"/>
    </location>
</feature>
<dbReference type="RefSeq" id="WP_142535117.1">
    <property type="nucleotide sequence ID" value="NZ_SGJB01000002.1"/>
</dbReference>
<dbReference type="GO" id="GO:0003676">
    <property type="term" value="F:nucleic acid binding"/>
    <property type="evidence" value="ECO:0007669"/>
    <property type="project" value="InterPro"/>
</dbReference>
<comment type="caution">
    <text evidence="2">The sequence shown here is derived from an EMBL/GenBank/DDBJ whole genome shotgun (WGS) entry which is preliminary data.</text>
</comment>
<dbReference type="InterPro" id="IPR003615">
    <property type="entry name" value="HNH_nuc"/>
</dbReference>
<name>A0A544QXN3_9FIRM</name>
<dbReference type="CDD" id="cd00085">
    <property type="entry name" value="HNHc"/>
    <property type="match status" value="1"/>
</dbReference>
<dbReference type="Proteomes" id="UP000317863">
    <property type="component" value="Unassembled WGS sequence"/>
</dbReference>
<protein>
    <recommendedName>
        <fullName evidence="1">HNH domain-containing protein</fullName>
    </recommendedName>
</protein>
<evidence type="ECO:0000313" key="3">
    <source>
        <dbReference type="Proteomes" id="UP000317863"/>
    </source>
</evidence>
<proteinExistence type="predicted"/>
<dbReference type="AlphaFoldDB" id="A0A544QXN3"/>